<dbReference type="PANTHER" id="PTHR43022:SF1">
    <property type="entry name" value="PROTEIN SMF"/>
    <property type="match status" value="1"/>
</dbReference>
<dbReference type="InterPro" id="IPR057338">
    <property type="entry name" value="DprA_SAM"/>
</dbReference>
<gene>
    <name evidence="4" type="primary">dprA</name>
    <name evidence="4" type="ORF">ACFFIT_11465</name>
</gene>
<dbReference type="Proteomes" id="UP001589758">
    <property type="component" value="Unassembled WGS sequence"/>
</dbReference>
<evidence type="ECO:0000313" key="4">
    <source>
        <dbReference type="EMBL" id="MFC0180689.1"/>
    </source>
</evidence>
<dbReference type="Gene3D" id="3.40.50.450">
    <property type="match status" value="1"/>
</dbReference>
<dbReference type="Pfam" id="PF02481">
    <property type="entry name" value="DNA_processg_A"/>
    <property type="match status" value="1"/>
</dbReference>
<keyword evidence="5" id="KW-1185">Reference proteome</keyword>
<dbReference type="InterPro" id="IPR057666">
    <property type="entry name" value="DrpA_SLOG"/>
</dbReference>
<dbReference type="RefSeq" id="WP_385877815.1">
    <property type="nucleotide sequence ID" value="NZ_JBHLXE010000108.1"/>
</dbReference>
<feature type="domain" description="Smf/DprA SLOG" evidence="2">
    <location>
        <begin position="81"/>
        <end position="285"/>
    </location>
</feature>
<accession>A0ABV6CCH8</accession>
<evidence type="ECO:0000313" key="5">
    <source>
        <dbReference type="Proteomes" id="UP001589758"/>
    </source>
</evidence>
<evidence type="ECO:0000256" key="1">
    <source>
        <dbReference type="ARBA" id="ARBA00006525"/>
    </source>
</evidence>
<proteinExistence type="inferred from homology"/>
<dbReference type="EMBL" id="JBHLXE010000108">
    <property type="protein sequence ID" value="MFC0180689.1"/>
    <property type="molecule type" value="Genomic_DNA"/>
</dbReference>
<dbReference type="Pfam" id="PF25317">
    <property type="entry name" value="SAM_SMF"/>
    <property type="match status" value="1"/>
</dbReference>
<reference evidence="4 5" key="1">
    <citation type="submission" date="2024-09" db="EMBL/GenBank/DDBJ databases">
        <authorList>
            <person name="Sun Q."/>
            <person name="Mori K."/>
        </authorList>
    </citation>
    <scope>NUCLEOTIDE SEQUENCE [LARGE SCALE GENOMIC DNA]</scope>
    <source>
        <strain evidence="4 5">CCM 8545</strain>
    </source>
</reference>
<protein>
    <submittedName>
        <fullName evidence="4">DNA-processing protein DprA</fullName>
    </submittedName>
</protein>
<name>A0ABV6CCH8_9GAMM</name>
<evidence type="ECO:0000259" key="3">
    <source>
        <dbReference type="Pfam" id="PF25317"/>
    </source>
</evidence>
<comment type="similarity">
    <text evidence="1">Belongs to the DprA/Smf family.</text>
</comment>
<organism evidence="4 5">
    <name type="scientific">Thorsellia kenyensis</name>
    <dbReference type="NCBI Taxonomy" id="1549888"/>
    <lineage>
        <taxon>Bacteria</taxon>
        <taxon>Pseudomonadati</taxon>
        <taxon>Pseudomonadota</taxon>
        <taxon>Gammaproteobacteria</taxon>
        <taxon>Enterobacterales</taxon>
        <taxon>Thorselliaceae</taxon>
        <taxon>Thorsellia</taxon>
    </lineage>
</organism>
<comment type="caution">
    <text evidence="4">The sequence shown here is derived from an EMBL/GenBank/DDBJ whole genome shotgun (WGS) entry which is preliminary data.</text>
</comment>
<dbReference type="PANTHER" id="PTHR43022">
    <property type="entry name" value="PROTEIN SMF"/>
    <property type="match status" value="1"/>
</dbReference>
<dbReference type="NCBIfam" id="TIGR00732">
    <property type="entry name" value="dprA"/>
    <property type="match status" value="1"/>
</dbReference>
<evidence type="ECO:0000259" key="2">
    <source>
        <dbReference type="Pfam" id="PF02481"/>
    </source>
</evidence>
<sequence length="293" mass="33060">MQKEELWIRLSCLHGWTSEQYINIANQMEKNLPKIHSSNQEALLFYGLTSLNIKAFWSKTSKEIQEETTWLNKNNRYLLPLHHSLYPQSIFHSTCAPKLLWCEGNISLLNQKTITMIGTRKPSLYGKYWAKIFTKILSHESFIITSGLAVGIDSIVHQTLLNLNKPSIAIIGSGLSNIYPHCHQKMASDIVKQGGLILSGAPPNTQQTIDKFATKNYLLSTLTKAIFVIEAAMQSGSLMTARFAIEEGRDVFSLAHPIGQSEGTHWLIKQGAHLVTKKEDIYNHMNAALKWIK</sequence>
<feature type="domain" description="Smf/DprA SAM" evidence="3">
    <location>
        <begin position="1"/>
        <end position="65"/>
    </location>
</feature>
<dbReference type="InterPro" id="IPR003488">
    <property type="entry name" value="DprA"/>
</dbReference>
<dbReference type="SUPFAM" id="SSF102405">
    <property type="entry name" value="MCP/YpsA-like"/>
    <property type="match status" value="1"/>
</dbReference>